<evidence type="ECO:0000256" key="4">
    <source>
        <dbReference type="ARBA" id="ARBA00023029"/>
    </source>
</evidence>
<protein>
    <recommendedName>
        <fullName evidence="3">DNA topoisomerase (ATP-hydrolyzing)</fullName>
        <ecNumber evidence="3">5.6.2.2</ecNumber>
    </recommendedName>
</protein>
<dbReference type="SUPFAM" id="SSF56719">
    <property type="entry name" value="Type II DNA topoisomerase"/>
    <property type="match status" value="1"/>
</dbReference>
<dbReference type="Pfam" id="PF00521">
    <property type="entry name" value="DNA_topoisoIV"/>
    <property type="match status" value="1"/>
</dbReference>
<keyword evidence="4 8" id="KW-0799">Topoisomerase</keyword>
<dbReference type="InterPro" id="IPR050220">
    <property type="entry name" value="Type_II_DNA_Topoisomerases"/>
</dbReference>
<gene>
    <name evidence="11" type="primary">gyrA</name>
    <name evidence="11" type="ORF">HYY20_02085</name>
</gene>
<dbReference type="InterPro" id="IPR006691">
    <property type="entry name" value="GyrA/parC_rep"/>
</dbReference>
<comment type="subunit">
    <text evidence="7">Heterotetramer composed of ParC and ParE.</text>
</comment>
<evidence type="ECO:0000256" key="9">
    <source>
        <dbReference type="SAM" id="Coils"/>
    </source>
</evidence>
<name>A0A932FVV2_UNCTE</name>
<dbReference type="NCBIfam" id="TIGR01063">
    <property type="entry name" value="gyrA"/>
    <property type="match status" value="1"/>
</dbReference>
<dbReference type="PANTHER" id="PTHR43493:SF5">
    <property type="entry name" value="DNA GYRASE SUBUNIT A, CHLOROPLASTIC_MITOCHONDRIAL"/>
    <property type="match status" value="1"/>
</dbReference>
<evidence type="ECO:0000256" key="3">
    <source>
        <dbReference type="ARBA" id="ARBA00012895"/>
    </source>
</evidence>
<dbReference type="GO" id="GO:0003677">
    <property type="term" value="F:DNA binding"/>
    <property type="evidence" value="ECO:0007669"/>
    <property type="project" value="UniProtKB-UniRule"/>
</dbReference>
<dbReference type="InterPro" id="IPR035516">
    <property type="entry name" value="Gyrase/topoIV_suA_C"/>
</dbReference>
<dbReference type="FunFam" id="1.10.268.10:FF:000001">
    <property type="entry name" value="DNA gyrase subunit A"/>
    <property type="match status" value="1"/>
</dbReference>
<reference evidence="11" key="1">
    <citation type="submission" date="2020-07" db="EMBL/GenBank/DDBJ databases">
        <title>Huge and variable diversity of episymbiotic CPR bacteria and DPANN archaea in groundwater ecosystems.</title>
        <authorList>
            <person name="He C.Y."/>
            <person name="Keren R."/>
            <person name="Whittaker M."/>
            <person name="Farag I.F."/>
            <person name="Doudna J."/>
            <person name="Cate J.H.D."/>
            <person name="Banfield J.F."/>
        </authorList>
    </citation>
    <scope>NUCLEOTIDE SEQUENCE</scope>
    <source>
        <strain evidence="11">NC_groundwater_672_Ag_B-0.1um_62_36</strain>
    </source>
</reference>
<evidence type="ECO:0000256" key="8">
    <source>
        <dbReference type="PROSITE-ProRule" id="PRU01384"/>
    </source>
</evidence>
<evidence type="ECO:0000259" key="10">
    <source>
        <dbReference type="PROSITE" id="PS52040"/>
    </source>
</evidence>
<dbReference type="PROSITE" id="PS52040">
    <property type="entry name" value="TOPO_IIA"/>
    <property type="match status" value="1"/>
</dbReference>
<dbReference type="InterPro" id="IPR013758">
    <property type="entry name" value="Topo_IIA_A/C_ab"/>
</dbReference>
<dbReference type="PANTHER" id="PTHR43493">
    <property type="entry name" value="DNA GYRASE/TOPOISOMERASE SUBUNIT A"/>
    <property type="match status" value="1"/>
</dbReference>
<dbReference type="NCBIfam" id="NF004043">
    <property type="entry name" value="PRK05560.1"/>
    <property type="match status" value="1"/>
</dbReference>
<dbReference type="GO" id="GO:0006265">
    <property type="term" value="P:DNA topological change"/>
    <property type="evidence" value="ECO:0007669"/>
    <property type="project" value="UniProtKB-UniRule"/>
</dbReference>
<dbReference type="Gene3D" id="1.10.268.10">
    <property type="entry name" value="Topoisomerase, domain 3"/>
    <property type="match status" value="1"/>
</dbReference>
<evidence type="ECO:0000256" key="6">
    <source>
        <dbReference type="ARBA" id="ARBA00023235"/>
    </source>
</evidence>
<comment type="caution">
    <text evidence="11">The sequence shown here is derived from an EMBL/GenBank/DDBJ whole genome shotgun (WGS) entry which is preliminary data.</text>
</comment>
<dbReference type="Gene3D" id="2.120.10.90">
    <property type="entry name" value="DNA gyrase/topoisomerase IV, subunit A, C-terminal"/>
    <property type="match status" value="1"/>
</dbReference>
<dbReference type="GO" id="GO:0005737">
    <property type="term" value="C:cytoplasm"/>
    <property type="evidence" value="ECO:0007669"/>
    <property type="project" value="TreeGrafter"/>
</dbReference>
<dbReference type="SMART" id="SM00434">
    <property type="entry name" value="TOP4c"/>
    <property type="match status" value="1"/>
</dbReference>
<evidence type="ECO:0000256" key="7">
    <source>
        <dbReference type="ARBA" id="ARBA00063644"/>
    </source>
</evidence>
<dbReference type="Gene3D" id="3.30.1360.40">
    <property type="match status" value="1"/>
</dbReference>
<dbReference type="Gene3D" id="3.90.199.10">
    <property type="entry name" value="Topoisomerase II, domain 5"/>
    <property type="match status" value="1"/>
</dbReference>
<dbReference type="FunFam" id="2.120.10.90:FF:000005">
    <property type="entry name" value="DNA topoisomerase 4 subunit A"/>
    <property type="match status" value="1"/>
</dbReference>
<evidence type="ECO:0000256" key="5">
    <source>
        <dbReference type="ARBA" id="ARBA00023125"/>
    </source>
</evidence>
<comment type="similarity">
    <text evidence="2">Belongs to the type II topoisomerase GyrA/ParC subunit family.</text>
</comment>
<proteinExistence type="inferred from homology"/>
<evidence type="ECO:0000256" key="1">
    <source>
        <dbReference type="ARBA" id="ARBA00000185"/>
    </source>
</evidence>
<organism evidence="11 12">
    <name type="scientific">Tectimicrobiota bacterium</name>
    <dbReference type="NCBI Taxonomy" id="2528274"/>
    <lineage>
        <taxon>Bacteria</taxon>
        <taxon>Pseudomonadati</taxon>
        <taxon>Nitrospinota/Tectimicrobiota group</taxon>
        <taxon>Candidatus Tectimicrobiota</taxon>
    </lineage>
</organism>
<feature type="active site" description="O-(5'-phospho-DNA)-tyrosine intermediate" evidence="8">
    <location>
        <position position="26"/>
    </location>
</feature>
<dbReference type="FunFam" id="3.30.1360.40:FF:000002">
    <property type="entry name" value="DNA gyrase subunit A"/>
    <property type="match status" value="1"/>
</dbReference>
<accession>A0A932FVV2</accession>
<dbReference type="EMBL" id="JACPRF010000061">
    <property type="protein sequence ID" value="MBI2875652.1"/>
    <property type="molecule type" value="Genomic_DNA"/>
</dbReference>
<dbReference type="EC" id="5.6.2.2" evidence="3"/>
<dbReference type="GO" id="GO:0003918">
    <property type="term" value="F:DNA topoisomerase type II (double strand cut, ATP-hydrolyzing) activity"/>
    <property type="evidence" value="ECO:0007669"/>
    <property type="project" value="UniProtKB-EC"/>
</dbReference>
<dbReference type="CDD" id="cd00187">
    <property type="entry name" value="TOP4c"/>
    <property type="match status" value="1"/>
</dbReference>
<dbReference type="SUPFAM" id="SSF101904">
    <property type="entry name" value="GyrA/ParC C-terminal domain-like"/>
    <property type="match status" value="1"/>
</dbReference>
<keyword evidence="5 8" id="KW-0238">DNA-binding</keyword>
<dbReference type="GO" id="GO:0009330">
    <property type="term" value="C:DNA topoisomerase type II (double strand cut, ATP-hydrolyzing) complex"/>
    <property type="evidence" value="ECO:0007669"/>
    <property type="project" value="TreeGrafter"/>
</dbReference>
<feature type="non-terminal residue" evidence="11">
    <location>
        <position position="1"/>
    </location>
</feature>
<keyword evidence="6 8" id="KW-0413">Isomerase</keyword>
<evidence type="ECO:0000313" key="11">
    <source>
        <dbReference type="EMBL" id="MBI2875652.1"/>
    </source>
</evidence>
<feature type="domain" description="Topo IIA-type catalytic" evidence="10">
    <location>
        <begin position="1"/>
        <end position="403"/>
    </location>
</feature>
<dbReference type="InterPro" id="IPR013760">
    <property type="entry name" value="Topo_IIA-like_dom_sf"/>
</dbReference>
<comment type="catalytic activity">
    <reaction evidence="1 8">
        <text>ATP-dependent breakage, passage and rejoining of double-stranded DNA.</text>
        <dbReference type="EC" id="5.6.2.2"/>
    </reaction>
</comment>
<dbReference type="Pfam" id="PF03989">
    <property type="entry name" value="DNA_gyraseA_C"/>
    <property type="match status" value="6"/>
</dbReference>
<keyword evidence="9" id="KW-0175">Coiled coil</keyword>
<dbReference type="InterPro" id="IPR002205">
    <property type="entry name" value="Topo_IIA_dom_A"/>
</dbReference>
<evidence type="ECO:0000256" key="2">
    <source>
        <dbReference type="ARBA" id="ARBA00008263"/>
    </source>
</evidence>
<evidence type="ECO:0000313" key="12">
    <source>
        <dbReference type="Proteomes" id="UP000769766"/>
    </source>
</evidence>
<sequence length="724" mass="80936">SMRYPLVDGQGNFGSVDGDAPAAMRYTEVRMDRIAQEMLEDIEKNTVDFMPNYDGSLEEPMVLPTRIPNLLVNGSSGIAVGMATNIPPHNLREVVDGLVLLLERPETPVDILMKVIKGPDFPTAGIICGRKGIEDAYRNGRGLVQIQGQTTIEPLKGGRESIIITELPYQVNKARLIERIAELVREKKIDGITDIRDESDREGMRVVIELRRDEQANVVLNHLYKHTNLQTTFGIIMLALVDNQPQILNLKGLLNHFIEFRKEVIIRRTQFELAKAQERAHLLEGLKIALDHLDAVIELIRRAESPARAKEELQRAFSLSEAQSQGILEMRLQRLTGLERDKILEDLRATLALVEELKGILESEERVKEIIRKELFELKEEYGDERLTEIRAEEAVEMVSEDLIAEEAVVITITRSGYIKRTPLSLYRSQRRGGKGARAIDMKEEDIVFRMVRASTHDYLLFFTHIGKVHCMKAYEIPEASRQARGKSLANLLELQEGEEVTAILNVPSFSEDKYLLMVTRKGIIKRSPLSAYGNMRAGGVIAINLDLGDSLVDVKPSEGNGTILLATLQGKAIRFPEEEVRNIGRVGRGVIGIDLRKADEVVSAEILGDGEEEFTLLTVCERGCGKRTRLSEYRAQSRGGMGLINIKVTEKNGKVVAARRVSEEEGIILVTSEGKSIRLKVDEVPIIGRNTQGFKLIGLDEGDRVVSVTLVGQEEEPRDASSM</sequence>
<feature type="coiled-coil region" evidence="9">
    <location>
        <begin position="344"/>
        <end position="381"/>
    </location>
</feature>
<dbReference type="GO" id="GO:0005524">
    <property type="term" value="F:ATP binding"/>
    <property type="evidence" value="ECO:0007669"/>
    <property type="project" value="InterPro"/>
</dbReference>
<dbReference type="Proteomes" id="UP000769766">
    <property type="component" value="Unassembled WGS sequence"/>
</dbReference>
<dbReference type="InterPro" id="IPR013757">
    <property type="entry name" value="Topo_IIA_A_a_sf"/>
</dbReference>
<dbReference type="AlphaFoldDB" id="A0A932FVV2"/>